<feature type="region of interest" description="Disordered" evidence="1">
    <location>
        <begin position="40"/>
        <end position="77"/>
    </location>
</feature>
<dbReference type="HOGENOM" id="CLU_032602_0_0_1"/>
<accession>A0A0E0JW99</accession>
<evidence type="ECO:0000256" key="1">
    <source>
        <dbReference type="SAM" id="MobiDB-lite"/>
    </source>
</evidence>
<evidence type="ECO:0000313" key="2">
    <source>
        <dbReference type="EnsemblPlants" id="OPUNC02G05060.1"/>
    </source>
</evidence>
<sequence>MATAAGGDDPPPPPPPPPPAELPGGWFSGLVSGVGRLLAAVLGPDSPDSGTGGSASSSQESSQSPPPACGHCGSGGDNTAHFASDNQINQSGKEITLKDSGVRSLALVSEIDPKDAIMQMLLQETYSRSECDILIKIIQERVVDSDPDVVEPSIVLPIAWQTSQQQYPVPYSSFRPNTCSVSSNVHDCSQQLDNNIVENGWLEESQHALKRSNSCTGHTLDESHSRSVRPKLNDLNLSKEQDGILKSHSDIASFEEATTKDPNAFRGIPEDTKKLFKDTPLLGTDNLIFSNIVSYDDTDNDISALRGKRPAVTARTFASATCEANRDNRCSTMLYPYSDRDLTDTFPIKVEPLDDIVPFDPEIVDFSRKNCNTGTICNDPCSVSKLMFQEDKEAAPSSSTGMPLENSPTNCTEAILQRSTQTRRSSPANNPIKECSITSRQTDSGWPGARLGPNPGEETGWEAKEVKKVLEGQQKMKNAQRSQLLKAHSRFELTPVISN</sequence>
<feature type="region of interest" description="Disordered" evidence="1">
    <location>
        <begin position="418"/>
        <end position="460"/>
    </location>
</feature>
<keyword evidence="3" id="KW-1185">Reference proteome</keyword>
<organism evidence="2">
    <name type="scientific">Oryza punctata</name>
    <name type="common">Red rice</name>
    <dbReference type="NCBI Taxonomy" id="4537"/>
    <lineage>
        <taxon>Eukaryota</taxon>
        <taxon>Viridiplantae</taxon>
        <taxon>Streptophyta</taxon>
        <taxon>Embryophyta</taxon>
        <taxon>Tracheophyta</taxon>
        <taxon>Spermatophyta</taxon>
        <taxon>Magnoliopsida</taxon>
        <taxon>Liliopsida</taxon>
        <taxon>Poales</taxon>
        <taxon>Poaceae</taxon>
        <taxon>BOP clade</taxon>
        <taxon>Oryzoideae</taxon>
        <taxon>Oryzeae</taxon>
        <taxon>Oryzinae</taxon>
        <taxon>Oryza</taxon>
    </lineage>
</organism>
<dbReference type="GO" id="GO:0005635">
    <property type="term" value="C:nuclear envelope"/>
    <property type="evidence" value="ECO:0007669"/>
    <property type="project" value="TreeGrafter"/>
</dbReference>
<feature type="compositionally biased region" description="Pro residues" evidence="1">
    <location>
        <begin position="9"/>
        <end position="21"/>
    </location>
</feature>
<feature type="compositionally biased region" description="Low complexity" evidence="1">
    <location>
        <begin position="43"/>
        <end position="63"/>
    </location>
</feature>
<dbReference type="eggNOG" id="ENOG502R3YV">
    <property type="taxonomic scope" value="Eukaryota"/>
</dbReference>
<dbReference type="GO" id="GO:0071763">
    <property type="term" value="P:nuclear membrane organization"/>
    <property type="evidence" value="ECO:0007669"/>
    <property type="project" value="TreeGrafter"/>
</dbReference>
<dbReference type="Proteomes" id="UP000026962">
    <property type="component" value="Chromosome 2"/>
</dbReference>
<proteinExistence type="predicted"/>
<protein>
    <submittedName>
        <fullName evidence="2">Uncharacterized protein</fullName>
    </submittedName>
</protein>
<dbReference type="Gramene" id="OPUNC02G05060.1">
    <property type="protein sequence ID" value="OPUNC02G05060.1"/>
    <property type="gene ID" value="OPUNC02G05060"/>
</dbReference>
<dbReference type="EnsemblPlants" id="OPUNC02G05060.1">
    <property type="protein sequence ID" value="OPUNC02G05060.1"/>
    <property type="gene ID" value="OPUNC02G05060"/>
</dbReference>
<dbReference type="PANTHER" id="PTHR33416">
    <property type="entry name" value="NUCLEAR PORE COMPLEX PROTEIN NUP1"/>
    <property type="match status" value="1"/>
</dbReference>
<dbReference type="AlphaFoldDB" id="A0A0E0JW99"/>
<name>A0A0E0JW99_ORYPU</name>
<reference evidence="2" key="2">
    <citation type="submission" date="2018-05" db="EMBL/GenBank/DDBJ databases">
        <title>OpunRS2 (Oryza punctata Reference Sequence Version 2).</title>
        <authorList>
            <person name="Zhang J."/>
            <person name="Kudrna D."/>
            <person name="Lee S."/>
            <person name="Talag J."/>
            <person name="Welchert J."/>
            <person name="Wing R.A."/>
        </authorList>
    </citation>
    <scope>NUCLEOTIDE SEQUENCE [LARGE SCALE GENOMIC DNA]</scope>
</reference>
<feature type="compositionally biased region" description="Polar residues" evidence="1">
    <location>
        <begin position="418"/>
        <end position="429"/>
    </location>
</feature>
<feature type="region of interest" description="Disordered" evidence="1">
    <location>
        <begin position="1"/>
        <end position="27"/>
    </location>
</feature>
<dbReference type="PANTHER" id="PTHR33416:SF14">
    <property type="entry name" value="OS06G0658500 PROTEIN"/>
    <property type="match status" value="1"/>
</dbReference>
<evidence type="ECO:0000313" key="3">
    <source>
        <dbReference type="Proteomes" id="UP000026962"/>
    </source>
</evidence>
<dbReference type="OMA" id="GDNTAHF"/>
<reference evidence="2" key="1">
    <citation type="submission" date="2015-04" db="UniProtKB">
        <authorList>
            <consortium name="EnsemblPlants"/>
        </authorList>
    </citation>
    <scope>IDENTIFICATION</scope>
</reference>